<accession>A0ABU1VTQ3</accession>
<dbReference type="InterPro" id="IPR014710">
    <property type="entry name" value="RmlC-like_jellyroll"/>
</dbReference>
<dbReference type="PANTHER" id="PTHR36114">
    <property type="entry name" value="16.7 KDA PROTEIN IN WHIE LOCUS"/>
    <property type="match status" value="1"/>
</dbReference>
<reference evidence="2 3" key="1">
    <citation type="submission" date="2023-07" db="EMBL/GenBank/DDBJ databases">
        <title>Sorghum-associated microbial communities from plants grown in Nebraska, USA.</title>
        <authorList>
            <person name="Schachtman D."/>
        </authorList>
    </citation>
    <scope>NUCLEOTIDE SEQUENCE [LARGE SCALE GENOMIC DNA]</scope>
    <source>
        <strain evidence="2 3">4138</strain>
    </source>
</reference>
<evidence type="ECO:0000313" key="3">
    <source>
        <dbReference type="Proteomes" id="UP001257909"/>
    </source>
</evidence>
<keyword evidence="3" id="KW-1185">Reference proteome</keyword>
<sequence length="121" mass="13783">MNYQAINFKDKFAKFDNHWSPRVIAQMNDYQFKLVKVLGEFVWHHHPDTDEVFIVISGVLDIEFEDGTVTLHPGEMYVVPKGVTHKPVAKEECQILLVEPEGVVNTGDTQSALTAQNDVWV</sequence>
<dbReference type="EMBL" id="JAVDWR010000001">
    <property type="protein sequence ID" value="MDR7119109.1"/>
    <property type="molecule type" value="Genomic_DNA"/>
</dbReference>
<comment type="caution">
    <text evidence="2">The sequence shown here is derived from an EMBL/GenBank/DDBJ whole genome shotgun (WGS) entry which is preliminary data.</text>
</comment>
<dbReference type="CDD" id="cd02226">
    <property type="entry name" value="cupin_YdbB-like"/>
    <property type="match status" value="1"/>
</dbReference>
<dbReference type="RefSeq" id="WP_310273339.1">
    <property type="nucleotide sequence ID" value="NZ_JAVDWR010000001.1"/>
</dbReference>
<evidence type="ECO:0000313" key="2">
    <source>
        <dbReference type="EMBL" id="MDR7119109.1"/>
    </source>
</evidence>
<dbReference type="Proteomes" id="UP001257909">
    <property type="component" value="Unassembled WGS sequence"/>
</dbReference>
<dbReference type="InterPro" id="IPR052044">
    <property type="entry name" value="PKS_Associated_Protein"/>
</dbReference>
<name>A0ABU1VTQ3_9GAMM</name>
<dbReference type="InterPro" id="IPR013096">
    <property type="entry name" value="Cupin_2"/>
</dbReference>
<dbReference type="Gene3D" id="2.60.120.10">
    <property type="entry name" value="Jelly Rolls"/>
    <property type="match status" value="1"/>
</dbReference>
<feature type="domain" description="Cupin type-2" evidence="1">
    <location>
        <begin position="40"/>
        <end position="98"/>
    </location>
</feature>
<dbReference type="InterPro" id="IPR011051">
    <property type="entry name" value="RmlC_Cupin_sf"/>
</dbReference>
<protein>
    <submittedName>
        <fullName evidence="2">Mannose-6-phosphate isomerase-like protein (Cupin superfamily)</fullName>
    </submittedName>
</protein>
<organism evidence="2 3">
    <name type="scientific">Rheinheimera soli</name>
    <dbReference type="NCBI Taxonomy" id="443616"/>
    <lineage>
        <taxon>Bacteria</taxon>
        <taxon>Pseudomonadati</taxon>
        <taxon>Pseudomonadota</taxon>
        <taxon>Gammaproteobacteria</taxon>
        <taxon>Chromatiales</taxon>
        <taxon>Chromatiaceae</taxon>
        <taxon>Rheinheimera</taxon>
    </lineage>
</organism>
<proteinExistence type="predicted"/>
<gene>
    <name evidence="2" type="ORF">J2W69_000024</name>
</gene>
<evidence type="ECO:0000259" key="1">
    <source>
        <dbReference type="Pfam" id="PF07883"/>
    </source>
</evidence>
<dbReference type="SUPFAM" id="SSF51182">
    <property type="entry name" value="RmlC-like cupins"/>
    <property type="match status" value="1"/>
</dbReference>
<dbReference type="PANTHER" id="PTHR36114:SF1">
    <property type="entry name" value="16.7 KDA PROTEIN IN WHIE LOCUS"/>
    <property type="match status" value="1"/>
</dbReference>
<dbReference type="Pfam" id="PF07883">
    <property type="entry name" value="Cupin_2"/>
    <property type="match status" value="1"/>
</dbReference>